<dbReference type="RefSeq" id="WP_161932075.1">
    <property type="nucleotide sequence ID" value="NZ_CP047901.1"/>
</dbReference>
<reference evidence="2" key="1">
    <citation type="journal article" date="2020" name="Microorganisms">
        <title>Complete Genome of a Member of a New Bacterial Lineage in the Microgenomates Group Reveals an Unusual Nucleotide Composition Disparity Between Two Strands of DNA and Limited Metabolic Potential.</title>
        <authorList>
            <person name="Kadnikov V.V."/>
            <person name="Mardanov A.V."/>
            <person name="Beletsky A.V."/>
            <person name="Karnachuk O.V."/>
            <person name="Ravin N.V."/>
        </authorList>
    </citation>
    <scope>NUCLEOTIDE SEQUENCE [LARGE SCALE GENOMIC DNA]</scope>
</reference>
<dbReference type="AlphaFoldDB" id="A0A857N6C2"/>
<dbReference type="Proteomes" id="UP000463983">
    <property type="component" value="Chromosome"/>
</dbReference>
<protein>
    <submittedName>
        <fullName evidence="1">Uncharacterized protein</fullName>
    </submittedName>
</protein>
<accession>A0A857N6C2</accession>
<evidence type="ECO:0000313" key="2">
    <source>
        <dbReference type="Proteomes" id="UP000463983"/>
    </source>
</evidence>
<name>A0A857N6C2_9BACT</name>
<organism evidence="1 2">
    <name type="scientific">Candidatus Chazhemtobacterium aquaticus</name>
    <dbReference type="NCBI Taxonomy" id="2715735"/>
    <lineage>
        <taxon>Bacteria</taxon>
        <taxon>Candidatus Chazhemtobacteraceae</taxon>
        <taxon>Candidatus Chazhemtobacterium</taxon>
    </lineage>
</organism>
<keyword evidence="2" id="KW-1185">Reference proteome</keyword>
<gene>
    <name evidence="1" type="ORF">MICH65_0726</name>
</gene>
<evidence type="ECO:0000313" key="1">
    <source>
        <dbReference type="EMBL" id="QHO63707.1"/>
    </source>
</evidence>
<sequence>MPLNKNDLRLVRQVVNEVIEKIYKNLPTKNEFFNSMDQLITELKANRQEQTFIVHRLTNHENRIQKVEKHLSLSTS</sequence>
<dbReference type="KEGG" id="caqa:MICH65_0726"/>
<dbReference type="EMBL" id="CP047901">
    <property type="protein sequence ID" value="QHO63707.1"/>
    <property type="molecule type" value="Genomic_DNA"/>
</dbReference>
<proteinExistence type="predicted"/>